<proteinExistence type="predicted"/>
<evidence type="ECO:0000313" key="1">
    <source>
        <dbReference type="EMBL" id="MBC3810100.1"/>
    </source>
</evidence>
<dbReference type="EMBL" id="JACOFT010000001">
    <property type="protein sequence ID" value="MBC3810100.1"/>
    <property type="molecule type" value="Genomic_DNA"/>
</dbReference>
<dbReference type="RefSeq" id="WP_190476853.1">
    <property type="nucleotide sequence ID" value="NZ_JACOFT010000001.1"/>
</dbReference>
<name>A0ABR6XC04_9BURK</name>
<keyword evidence="2" id="KW-1185">Reference proteome</keyword>
<sequence>MRPSTLGINDIDSASLFMVELPVRLNQHSMGFAVIAGGNGAKHGEVHAG</sequence>
<comment type="caution">
    <text evidence="1">The sequence shown here is derived from an EMBL/GenBank/DDBJ whole genome shotgun (WGS) entry which is preliminary data.</text>
</comment>
<evidence type="ECO:0000313" key="2">
    <source>
        <dbReference type="Proteomes" id="UP000637632"/>
    </source>
</evidence>
<organism evidence="1 2">
    <name type="scientific">Undibacterium aquatile</name>
    <dbReference type="NCBI Taxonomy" id="1537398"/>
    <lineage>
        <taxon>Bacteria</taxon>
        <taxon>Pseudomonadati</taxon>
        <taxon>Pseudomonadota</taxon>
        <taxon>Betaproteobacteria</taxon>
        <taxon>Burkholderiales</taxon>
        <taxon>Oxalobacteraceae</taxon>
        <taxon>Undibacterium</taxon>
    </lineage>
</organism>
<protein>
    <submittedName>
        <fullName evidence="1">Uncharacterized protein</fullName>
    </submittedName>
</protein>
<dbReference type="Proteomes" id="UP000637632">
    <property type="component" value="Unassembled WGS sequence"/>
</dbReference>
<gene>
    <name evidence="1" type="ORF">H8K26_01485</name>
</gene>
<reference evidence="1 2" key="1">
    <citation type="submission" date="2020-08" db="EMBL/GenBank/DDBJ databases">
        <title>Novel species isolated from subtropical streams in China.</title>
        <authorList>
            <person name="Lu H."/>
        </authorList>
    </citation>
    <scope>NUCLEOTIDE SEQUENCE [LARGE SCALE GENOMIC DNA]</scope>
    <source>
        <strain evidence="1 2">CCTCC AB 2015119</strain>
    </source>
</reference>
<accession>A0ABR6XC04</accession>